<evidence type="ECO:0000256" key="1">
    <source>
        <dbReference type="SAM" id="MobiDB-lite"/>
    </source>
</evidence>
<dbReference type="EMBL" id="KQ965765">
    <property type="protein sequence ID" value="KXS15025.1"/>
    <property type="molecule type" value="Genomic_DNA"/>
</dbReference>
<reference evidence="2 3" key="1">
    <citation type="journal article" date="2015" name="Genome Biol. Evol.">
        <title>Phylogenomic analyses indicate that early fungi evolved digesting cell walls of algal ancestors of land plants.</title>
        <authorList>
            <person name="Chang Y."/>
            <person name="Wang S."/>
            <person name="Sekimoto S."/>
            <person name="Aerts A.L."/>
            <person name="Choi C."/>
            <person name="Clum A."/>
            <person name="LaButti K.M."/>
            <person name="Lindquist E.A."/>
            <person name="Yee Ngan C."/>
            <person name="Ohm R.A."/>
            <person name="Salamov A.A."/>
            <person name="Grigoriev I.V."/>
            <person name="Spatafora J.W."/>
            <person name="Berbee M.L."/>
        </authorList>
    </citation>
    <scope>NUCLEOTIDE SEQUENCE [LARGE SCALE GENOMIC DNA]</scope>
    <source>
        <strain evidence="2 3">JEL478</strain>
    </source>
</reference>
<gene>
    <name evidence="2" type="ORF">M427DRAFT_333747</name>
</gene>
<accession>A0A139AF18</accession>
<keyword evidence="3" id="KW-1185">Reference proteome</keyword>
<dbReference type="Proteomes" id="UP000070544">
    <property type="component" value="Unassembled WGS sequence"/>
</dbReference>
<proteinExistence type="predicted"/>
<dbReference type="AlphaFoldDB" id="A0A139AF18"/>
<sequence>MSGGTSGRLTSLHTPPATGSEISLPQQPSVVDVLWSYSNTSASAGRSRLPARDQNEKHLPWDAWRGRVRVSQEEMERLYSRETKTWSRIFYQGEPCASALNRLPPNSFRPASVHFKQRSPPHPGPPHPTIAVHFSFPTHGDVTVMGYPGERLLDAAKRSGLGMNVACGGRWSVRRVRYSLMTQKGIFHRSPKTNSTPWIPTRTRKRPIGQGWRVRFGWRIICRN</sequence>
<name>A0A139AF18_GONPJ</name>
<evidence type="ECO:0000313" key="2">
    <source>
        <dbReference type="EMBL" id="KXS15025.1"/>
    </source>
</evidence>
<evidence type="ECO:0000313" key="3">
    <source>
        <dbReference type="Proteomes" id="UP000070544"/>
    </source>
</evidence>
<feature type="region of interest" description="Disordered" evidence="1">
    <location>
        <begin position="1"/>
        <end position="25"/>
    </location>
</feature>
<dbReference type="OrthoDB" id="10253744at2759"/>
<organism evidence="2 3">
    <name type="scientific">Gonapodya prolifera (strain JEL478)</name>
    <name type="common">Monoblepharis prolifera</name>
    <dbReference type="NCBI Taxonomy" id="1344416"/>
    <lineage>
        <taxon>Eukaryota</taxon>
        <taxon>Fungi</taxon>
        <taxon>Fungi incertae sedis</taxon>
        <taxon>Chytridiomycota</taxon>
        <taxon>Chytridiomycota incertae sedis</taxon>
        <taxon>Monoblepharidomycetes</taxon>
        <taxon>Monoblepharidales</taxon>
        <taxon>Gonapodyaceae</taxon>
        <taxon>Gonapodya</taxon>
    </lineage>
</organism>
<protein>
    <submittedName>
        <fullName evidence="2">Uncharacterized protein</fullName>
    </submittedName>
</protein>